<dbReference type="AlphaFoldDB" id="A0A9K3L381"/>
<keyword evidence="9" id="KW-0157">Chromophore</keyword>
<evidence type="ECO:0000256" key="3">
    <source>
        <dbReference type="ARBA" id="ARBA00005933"/>
    </source>
</evidence>
<keyword evidence="5" id="KW-0602">Photosynthesis</keyword>
<dbReference type="GO" id="GO:0009765">
    <property type="term" value="P:photosynthesis, light harvesting"/>
    <property type="evidence" value="ECO:0007669"/>
    <property type="project" value="InterPro"/>
</dbReference>
<dbReference type="PANTHER" id="PTHR21649">
    <property type="entry name" value="CHLOROPHYLL A/B BINDING PROTEIN"/>
    <property type="match status" value="1"/>
</dbReference>
<feature type="binding site" evidence="9">
    <location>
        <position position="76"/>
    </location>
    <ligand>
        <name>chlorophyll a</name>
        <dbReference type="ChEBI" id="CHEBI:58416"/>
        <label>1</label>
    </ligand>
</feature>
<comment type="subunit">
    <text evidence="8">The LHC complex of chromophytic algae is composed of fucoxanthin, chlorophyll A and C bound non-covalently by fucoxanthin chlorophyll proteins (FCPs). The ratio of the pigments in LHC; fucoxanthin: chlorophyll C: chlorophyll A; (0.6-1): (0.1-0.3): (1).</text>
</comment>
<keyword evidence="7" id="KW-0437">Light-harvesting polypeptide</keyword>
<evidence type="ECO:0000256" key="1">
    <source>
        <dbReference type="ARBA" id="ARBA00004022"/>
    </source>
</evidence>
<evidence type="ECO:0000256" key="5">
    <source>
        <dbReference type="ARBA" id="ARBA00022531"/>
    </source>
</evidence>
<evidence type="ECO:0000256" key="7">
    <source>
        <dbReference type="ARBA" id="ARBA00023243"/>
    </source>
</evidence>
<dbReference type="EMBL" id="JAGRRH010000016">
    <property type="protein sequence ID" value="KAG7353985.1"/>
    <property type="molecule type" value="Genomic_DNA"/>
</dbReference>
<name>A0A9K3L381_9STRA</name>
<accession>A0A9K3L381</accession>
<gene>
    <name evidence="11" type="ORF">IV203_003341</name>
</gene>
<protein>
    <submittedName>
        <fullName evidence="11">Chlorophyll A-B binding protein</fullName>
    </submittedName>
</protein>
<feature type="binding site" evidence="9">
    <location>
        <position position="195"/>
    </location>
    <ligand>
        <name>chlorophyll a</name>
        <dbReference type="ChEBI" id="CHEBI:58416"/>
        <label>1</label>
    </ligand>
</feature>
<feature type="binding site" evidence="9">
    <location>
        <position position="79"/>
    </location>
    <ligand>
        <name>chlorophyll a</name>
        <dbReference type="ChEBI" id="CHEBI:58416"/>
        <label>1</label>
    </ligand>
</feature>
<evidence type="ECO:0000256" key="2">
    <source>
        <dbReference type="ARBA" id="ARBA00004229"/>
    </source>
</evidence>
<reference evidence="11" key="2">
    <citation type="submission" date="2021-04" db="EMBL/GenBank/DDBJ databases">
        <authorList>
            <person name="Podell S."/>
        </authorList>
    </citation>
    <scope>NUCLEOTIDE SEQUENCE</scope>
    <source>
        <strain evidence="11">Hildebrandi</strain>
    </source>
</reference>
<feature type="binding site" evidence="9">
    <location>
        <position position="199"/>
    </location>
    <ligand>
        <name>chlorophyll a</name>
        <dbReference type="ChEBI" id="CHEBI:58416"/>
        <label>1</label>
    </ligand>
</feature>
<keyword evidence="10" id="KW-0732">Signal</keyword>
<feature type="binding site" description="axial binding residue" evidence="9">
    <location>
        <position position="81"/>
    </location>
    <ligand>
        <name>chlorophyll b</name>
        <dbReference type="ChEBI" id="CHEBI:61721"/>
        <label>1</label>
    </ligand>
    <ligandPart>
        <name>Mg</name>
        <dbReference type="ChEBI" id="CHEBI:25107"/>
    </ligandPart>
</feature>
<dbReference type="InterPro" id="IPR001344">
    <property type="entry name" value="Chloro_AB-bd_pln"/>
</dbReference>
<comment type="caution">
    <text evidence="11">The sequence shown here is derived from an EMBL/GenBank/DDBJ whole genome shotgun (WGS) entry which is preliminary data.</text>
</comment>
<sequence length="246" mass="26737">MKLLTAALLTGSVAAFAPSTSHRTSGTQLPESKADLETLAKKLNPVLGYFDPLGLADDSFWGQSKEATIGFLRESEIKHGRIAMFAFVGYIVHANGIKFPWAMQLDGTPFPSVNSAPEAWDQISDAAKWQIILFIGFLEYYREVASEKHYMRGGKPGEFTAFDSKVIPGGALNYYDPFGWHANRSEEDKANGLVKEINNGRLAMIGILGFLAEGKVEGSVPALKGIIPAYAGEPMAPFSESIFPSL</sequence>
<dbReference type="GO" id="GO:0016168">
    <property type="term" value="F:chlorophyll binding"/>
    <property type="evidence" value="ECO:0007669"/>
    <property type="project" value="UniProtKB-KW"/>
</dbReference>
<dbReference type="InterPro" id="IPR022796">
    <property type="entry name" value="Chloroa_b-bind"/>
</dbReference>
<evidence type="ECO:0000256" key="8">
    <source>
        <dbReference type="ARBA" id="ARBA00044011"/>
    </source>
</evidence>
<dbReference type="Pfam" id="PF00504">
    <property type="entry name" value="Chloroa_b-bind"/>
    <property type="match status" value="1"/>
</dbReference>
<dbReference type="OrthoDB" id="35645at2759"/>
<dbReference type="GO" id="GO:0009507">
    <property type="term" value="C:chloroplast"/>
    <property type="evidence" value="ECO:0007669"/>
    <property type="project" value="UniProtKB-SubCell"/>
</dbReference>
<feature type="chain" id="PRO_5039932261" evidence="10">
    <location>
        <begin position="16"/>
        <end position="246"/>
    </location>
</feature>
<feature type="binding site" evidence="9">
    <location>
        <position position="201"/>
    </location>
    <ligand>
        <name>chlorophyll a</name>
        <dbReference type="ChEBI" id="CHEBI:58416"/>
        <label>1</label>
    </ligand>
</feature>
<evidence type="ECO:0000256" key="10">
    <source>
        <dbReference type="SAM" id="SignalP"/>
    </source>
</evidence>
<comment type="similarity">
    <text evidence="3">Belongs to the fucoxanthin chlorophyll protein family.</text>
</comment>
<feature type="signal peptide" evidence="10">
    <location>
        <begin position="1"/>
        <end position="15"/>
    </location>
</feature>
<proteinExistence type="inferred from homology"/>
<evidence type="ECO:0000313" key="11">
    <source>
        <dbReference type="EMBL" id="KAG7353985.1"/>
    </source>
</evidence>
<dbReference type="GO" id="GO:0030076">
    <property type="term" value="C:light-harvesting complex"/>
    <property type="evidence" value="ECO:0007669"/>
    <property type="project" value="UniProtKB-KW"/>
</dbReference>
<keyword evidence="4" id="KW-0150">Chloroplast</keyword>
<keyword evidence="6" id="KW-0934">Plastid</keyword>
<comment type="function">
    <text evidence="1">The light-harvesting complex (LHC) functions as a light receptor, it captures and delivers excitation energy to photosystems with which it is closely associated. Energy is transferred from the carotenoid and chlorophyll C (or B) to chlorophyll A and the photosynthetic reaction centers where it is used to synthesize ATP and reducing power.</text>
</comment>
<dbReference type="Proteomes" id="UP000693970">
    <property type="component" value="Unassembled WGS sequence"/>
</dbReference>
<evidence type="ECO:0000256" key="4">
    <source>
        <dbReference type="ARBA" id="ARBA00022528"/>
    </source>
</evidence>
<reference evidence="11" key="1">
    <citation type="journal article" date="2021" name="Sci. Rep.">
        <title>Diploid genomic architecture of Nitzschia inconspicua, an elite biomass production diatom.</title>
        <authorList>
            <person name="Oliver A."/>
            <person name="Podell S."/>
            <person name="Pinowska A."/>
            <person name="Traller J.C."/>
            <person name="Smith S.R."/>
            <person name="McClure R."/>
            <person name="Beliaev A."/>
            <person name="Bohutskyi P."/>
            <person name="Hill E.A."/>
            <person name="Rabines A."/>
            <person name="Zheng H."/>
            <person name="Allen L.Z."/>
            <person name="Kuo A."/>
            <person name="Grigoriev I.V."/>
            <person name="Allen A.E."/>
            <person name="Hazlebeck D."/>
            <person name="Allen E.E."/>
        </authorList>
    </citation>
    <scope>NUCLEOTIDE SEQUENCE</scope>
    <source>
        <strain evidence="11">Hildebrandi</strain>
    </source>
</reference>
<feature type="binding site" evidence="9">
    <location>
        <position position="196"/>
    </location>
    <ligand>
        <name>chlorophyll a</name>
        <dbReference type="ChEBI" id="CHEBI:58416"/>
        <label>1</label>
    </ligand>
</feature>
<evidence type="ECO:0000313" key="12">
    <source>
        <dbReference type="Proteomes" id="UP000693970"/>
    </source>
</evidence>
<comment type="subcellular location">
    <subcellularLocation>
        <location evidence="2">Plastid</location>
        <location evidence="2">Chloroplast</location>
    </subcellularLocation>
</comment>
<dbReference type="GO" id="GO:0016020">
    <property type="term" value="C:membrane"/>
    <property type="evidence" value="ECO:0007669"/>
    <property type="project" value="InterPro"/>
</dbReference>
<organism evidence="11 12">
    <name type="scientific">Nitzschia inconspicua</name>
    <dbReference type="NCBI Taxonomy" id="303405"/>
    <lineage>
        <taxon>Eukaryota</taxon>
        <taxon>Sar</taxon>
        <taxon>Stramenopiles</taxon>
        <taxon>Ochrophyta</taxon>
        <taxon>Bacillariophyta</taxon>
        <taxon>Bacillariophyceae</taxon>
        <taxon>Bacillariophycidae</taxon>
        <taxon>Bacillariales</taxon>
        <taxon>Bacillariaceae</taxon>
        <taxon>Nitzschia</taxon>
    </lineage>
</organism>
<evidence type="ECO:0000256" key="9">
    <source>
        <dbReference type="PIRSR" id="PIRSR601344-1"/>
    </source>
</evidence>
<evidence type="ECO:0000256" key="6">
    <source>
        <dbReference type="ARBA" id="ARBA00022640"/>
    </source>
</evidence>
<keyword evidence="9" id="KW-0148">Chlorophyll</keyword>
<keyword evidence="12" id="KW-1185">Reference proteome</keyword>